<proteinExistence type="inferred from homology"/>
<feature type="domain" description="RNA-binding S4" evidence="8">
    <location>
        <begin position="108"/>
        <end position="170"/>
    </location>
</feature>
<dbReference type="GO" id="GO:0032040">
    <property type="term" value="C:small-subunit processome"/>
    <property type="evidence" value="ECO:0007669"/>
    <property type="project" value="TreeGrafter"/>
</dbReference>
<dbReference type="SMART" id="SM00363">
    <property type="entry name" value="S4"/>
    <property type="match status" value="1"/>
</dbReference>
<keyword evidence="10" id="KW-1185">Reference proteome</keyword>
<dbReference type="GO" id="GO:0034457">
    <property type="term" value="C:Mpp10 complex"/>
    <property type="evidence" value="ECO:0007669"/>
    <property type="project" value="TreeGrafter"/>
</dbReference>
<dbReference type="CDD" id="cd00165">
    <property type="entry name" value="S4"/>
    <property type="match status" value="1"/>
</dbReference>
<name>A0A4Z1SYF4_GIAMU</name>
<dbReference type="InterPro" id="IPR036986">
    <property type="entry name" value="S4_RNA-bd_sf"/>
</dbReference>
<dbReference type="AlphaFoldDB" id="A0A4Z1SYF4"/>
<sequence length="184" mass="21599">MRSLRYHEAKLLKKASLYDWKGEHAIPDHVILRRNGITERKELIVYRRTIAKIQEMVRLLVQLPQDNRVRVELSRRLTRVLYDMGVINNVSATLLDLRDIKSQAFLDRRLPCVMLRLKMAESIEDAVRYVRQGHVRVGPNVISEPSHHVVRAHEDFVTWTSNSTIKRKILRYADSIDTYDLLGM</sequence>
<dbReference type="InterPro" id="IPR001912">
    <property type="entry name" value="Ribosomal_uS4_N"/>
</dbReference>
<dbReference type="Pfam" id="PF00163">
    <property type="entry name" value="Ribosomal_S4"/>
    <property type="match status" value="1"/>
</dbReference>
<evidence type="ECO:0000256" key="4">
    <source>
        <dbReference type="ARBA" id="ARBA00022884"/>
    </source>
</evidence>
<dbReference type="GO" id="GO:0030515">
    <property type="term" value="F:snoRNA binding"/>
    <property type="evidence" value="ECO:0007669"/>
    <property type="project" value="TreeGrafter"/>
</dbReference>
<dbReference type="Gene3D" id="3.10.290.10">
    <property type="entry name" value="RNA-binding S4 domain"/>
    <property type="match status" value="1"/>
</dbReference>
<protein>
    <submittedName>
        <fullName evidence="9">Putative U3 small nucleolar ribonucleoprotein IMP3</fullName>
    </submittedName>
</protein>
<dbReference type="GO" id="GO:0019843">
    <property type="term" value="F:rRNA binding"/>
    <property type="evidence" value="ECO:0007669"/>
    <property type="project" value="InterPro"/>
</dbReference>
<evidence type="ECO:0000256" key="7">
    <source>
        <dbReference type="PROSITE-ProRule" id="PRU00182"/>
    </source>
</evidence>
<dbReference type="GO" id="GO:0006364">
    <property type="term" value="P:rRNA processing"/>
    <property type="evidence" value="ECO:0007669"/>
    <property type="project" value="TreeGrafter"/>
</dbReference>
<evidence type="ECO:0000313" key="9">
    <source>
        <dbReference type="EMBL" id="TNJ29815.1"/>
    </source>
</evidence>
<evidence type="ECO:0000313" key="10">
    <source>
        <dbReference type="Proteomes" id="UP000315496"/>
    </source>
</evidence>
<evidence type="ECO:0000256" key="2">
    <source>
        <dbReference type="ARBA" id="ARBA00007465"/>
    </source>
</evidence>
<gene>
    <name evidence="9" type="ORF">GMRT_15490</name>
</gene>
<keyword evidence="6 9" id="KW-0687">Ribonucleoprotein</keyword>
<dbReference type="Pfam" id="PF01479">
    <property type="entry name" value="S4"/>
    <property type="match status" value="1"/>
</dbReference>
<keyword evidence="5" id="KW-0539">Nucleus</keyword>
<evidence type="ECO:0000256" key="1">
    <source>
        <dbReference type="ARBA" id="ARBA00004604"/>
    </source>
</evidence>
<dbReference type="InterPro" id="IPR002942">
    <property type="entry name" value="S4_RNA-bd"/>
</dbReference>
<dbReference type="VEuPathDB" id="GiardiaDB:GMRT_15490"/>
<evidence type="ECO:0000256" key="3">
    <source>
        <dbReference type="ARBA" id="ARBA00022517"/>
    </source>
</evidence>
<dbReference type="SUPFAM" id="SSF55174">
    <property type="entry name" value="Alpha-L RNA-binding motif"/>
    <property type="match status" value="1"/>
</dbReference>
<dbReference type="Proteomes" id="UP000315496">
    <property type="component" value="Chromosome 1"/>
</dbReference>
<evidence type="ECO:0000256" key="6">
    <source>
        <dbReference type="ARBA" id="ARBA00023274"/>
    </source>
</evidence>
<evidence type="ECO:0000256" key="5">
    <source>
        <dbReference type="ARBA" id="ARBA00023242"/>
    </source>
</evidence>
<organism evidence="9 10">
    <name type="scientific">Giardia muris</name>
    <dbReference type="NCBI Taxonomy" id="5742"/>
    <lineage>
        <taxon>Eukaryota</taxon>
        <taxon>Metamonada</taxon>
        <taxon>Diplomonadida</taxon>
        <taxon>Hexamitidae</taxon>
        <taxon>Giardiinae</taxon>
        <taxon>Giardia</taxon>
    </lineage>
</organism>
<dbReference type="OrthoDB" id="10248812at2759"/>
<dbReference type="PROSITE" id="PS50889">
    <property type="entry name" value="S4"/>
    <property type="match status" value="1"/>
</dbReference>
<dbReference type="EMBL" id="VDLU01000001">
    <property type="protein sequence ID" value="TNJ29815.1"/>
    <property type="molecule type" value="Genomic_DNA"/>
</dbReference>
<keyword evidence="4 7" id="KW-0694">RNA-binding</keyword>
<comment type="similarity">
    <text evidence="2">Belongs to the universal ribosomal protein uS4 family.</text>
</comment>
<comment type="caution">
    <text evidence="9">The sequence shown here is derived from an EMBL/GenBank/DDBJ whole genome shotgun (WGS) entry which is preliminary data.</text>
</comment>
<reference evidence="9 10" key="1">
    <citation type="submission" date="2019-05" db="EMBL/GenBank/DDBJ databases">
        <title>The compact genome of Giardia muris reveals important steps in the evolution of intestinal protozoan parasites.</title>
        <authorList>
            <person name="Xu F."/>
            <person name="Jimenez-Gonzalez A."/>
            <person name="Einarsson E."/>
            <person name="Astvaldsson A."/>
            <person name="Peirasmaki D."/>
            <person name="Eckmann L."/>
            <person name="Andersson J.O."/>
            <person name="Svard S.G."/>
            <person name="Jerlstrom-Hultqvist J."/>
        </authorList>
    </citation>
    <scope>NUCLEOTIDE SEQUENCE [LARGE SCALE GENOMIC DNA]</scope>
    <source>
        <strain evidence="9 10">Roberts-Thomson</strain>
    </source>
</reference>
<accession>A0A4Z1SYF4</accession>
<dbReference type="PANTHER" id="PTHR11831:SF1">
    <property type="entry name" value="U3 SMALL NUCLEOLAR RIBONUCLEOPROTEIN PROTEIN IMP3"/>
    <property type="match status" value="1"/>
</dbReference>
<keyword evidence="3" id="KW-0690">Ribosome biogenesis</keyword>
<comment type="subcellular location">
    <subcellularLocation>
        <location evidence="1">Nucleus</location>
        <location evidence="1">Nucleolus</location>
    </subcellularLocation>
</comment>
<dbReference type="InterPro" id="IPR022801">
    <property type="entry name" value="Ribosomal_uS4"/>
</dbReference>
<dbReference type="GO" id="GO:0042274">
    <property type="term" value="P:ribosomal small subunit biogenesis"/>
    <property type="evidence" value="ECO:0007669"/>
    <property type="project" value="TreeGrafter"/>
</dbReference>
<evidence type="ECO:0000259" key="8">
    <source>
        <dbReference type="SMART" id="SM00363"/>
    </source>
</evidence>
<dbReference type="PANTHER" id="PTHR11831">
    <property type="entry name" value="30S 40S RIBOSOMAL PROTEIN"/>
    <property type="match status" value="1"/>
</dbReference>